<protein>
    <recommendedName>
        <fullName evidence="4">Lipoprotein</fullName>
    </recommendedName>
</protein>
<evidence type="ECO:0000313" key="2">
    <source>
        <dbReference type="EMBL" id="RKH47349.1"/>
    </source>
</evidence>
<feature type="signal peptide" evidence="1">
    <location>
        <begin position="1"/>
        <end position="21"/>
    </location>
</feature>
<comment type="caution">
    <text evidence="2">The sequence shown here is derived from an EMBL/GenBank/DDBJ whole genome shotgun (WGS) entry which is preliminary data.</text>
</comment>
<sequence>MRVAIIAGLMTVGLLAGCGGAEEVDETVSPEEQGQVHQGVTRWECVSDCDIKWMQCVYGGGGTPKPTCDSYKAFCISQCPP</sequence>
<keyword evidence="3" id="KW-1185">Reference proteome</keyword>
<evidence type="ECO:0000256" key="1">
    <source>
        <dbReference type="SAM" id="SignalP"/>
    </source>
</evidence>
<organism evidence="2 3">
    <name type="scientific">Corallococcus sicarius</name>
    <dbReference type="NCBI Taxonomy" id="2316726"/>
    <lineage>
        <taxon>Bacteria</taxon>
        <taxon>Pseudomonadati</taxon>
        <taxon>Myxococcota</taxon>
        <taxon>Myxococcia</taxon>
        <taxon>Myxococcales</taxon>
        <taxon>Cystobacterineae</taxon>
        <taxon>Myxococcaceae</taxon>
        <taxon>Corallococcus</taxon>
    </lineage>
</organism>
<dbReference type="AlphaFoldDB" id="A0A3A8NV51"/>
<accession>A0A3A8NV51</accession>
<feature type="chain" id="PRO_5017226002" description="Lipoprotein" evidence="1">
    <location>
        <begin position="22"/>
        <end position="81"/>
    </location>
</feature>
<keyword evidence="1" id="KW-0732">Signal</keyword>
<dbReference type="PROSITE" id="PS51257">
    <property type="entry name" value="PROKAR_LIPOPROTEIN"/>
    <property type="match status" value="1"/>
</dbReference>
<dbReference type="EMBL" id="RAWG01000012">
    <property type="protein sequence ID" value="RKH47349.1"/>
    <property type="molecule type" value="Genomic_DNA"/>
</dbReference>
<dbReference type="OrthoDB" id="5517224at2"/>
<proteinExistence type="predicted"/>
<gene>
    <name evidence="2" type="ORF">D7X12_03195</name>
</gene>
<evidence type="ECO:0000313" key="3">
    <source>
        <dbReference type="Proteomes" id="UP000273405"/>
    </source>
</evidence>
<name>A0A3A8NV51_9BACT</name>
<dbReference type="RefSeq" id="WP_120623785.1">
    <property type="nucleotide sequence ID" value="NZ_RAWG01000012.1"/>
</dbReference>
<evidence type="ECO:0008006" key="4">
    <source>
        <dbReference type="Google" id="ProtNLM"/>
    </source>
</evidence>
<dbReference type="Proteomes" id="UP000273405">
    <property type="component" value="Unassembled WGS sequence"/>
</dbReference>
<reference evidence="3" key="1">
    <citation type="submission" date="2018-09" db="EMBL/GenBank/DDBJ databases">
        <authorList>
            <person name="Livingstone P.G."/>
            <person name="Whitworth D.E."/>
        </authorList>
    </citation>
    <scope>NUCLEOTIDE SEQUENCE [LARGE SCALE GENOMIC DNA]</scope>
    <source>
        <strain evidence="3">CA040B</strain>
    </source>
</reference>